<dbReference type="Gene3D" id="2.120.10.30">
    <property type="entry name" value="TolB, C-terminal domain"/>
    <property type="match status" value="1"/>
</dbReference>
<dbReference type="Proteomes" id="UP001139286">
    <property type="component" value="Unassembled WGS sequence"/>
</dbReference>
<comment type="caution">
    <text evidence="1">The sequence shown here is derived from an EMBL/GenBank/DDBJ whole genome shotgun (WGS) entry which is preliminary data.</text>
</comment>
<dbReference type="PROSITE" id="PS51257">
    <property type="entry name" value="PROKAR_LIPOPROTEIN"/>
    <property type="match status" value="1"/>
</dbReference>
<sequence>MMKLNKILSYWALLVLTIILGCENKSKKDVDDLAPIYKEYNTDKVRLNDLDSIERQLNDYENIKIIELGDKESEQINASSIIDTCWYVALETKEESLFGKVDKILIEDDLIFILDEDGTKSIFIFDMNGKFISKINKHGRGPDEYSAIRDFTLDSENRQVIVFDDFLAKLFYYRYDGTFVKTEKTFFRFREFSKLGSNTYYYLGSADNKHYPFLEENFIVKQNKGKFIETAIENPQYKFIRLEAQNQVQVSGNHLSFAIPVMDNHIYNIVGENVVPSFKLDFGDGTIKPSDLNKKYQTKIMDAVKEDKKCLFAGMHCETNKTLYFRYIEKGVFMNCYFNKKSGNLKIIKNTIPDLSSIMTPVESPAYAIYDEDVFVSLIDPQLITMNKDYVNHESSNKTKKLKSLVNSVKNTDNVVLCFHKLKDF</sequence>
<name>A0A9X1I6Z2_9FLAO</name>
<proteinExistence type="predicted"/>
<gene>
    <name evidence="1" type="ORF">LG651_06720</name>
</gene>
<protein>
    <submittedName>
        <fullName evidence="1">6-bladed beta-propeller</fullName>
    </submittedName>
</protein>
<reference evidence="1" key="1">
    <citation type="submission" date="2021-10" db="EMBL/GenBank/DDBJ databases">
        <title>Tamlana sargassums sp. nov., and Tamlana laminarinivorans sp. nov., two new bacteria isolated from the brown alga.</title>
        <authorList>
            <person name="Li J."/>
        </authorList>
    </citation>
    <scope>NUCLEOTIDE SEQUENCE</scope>
    <source>
        <strain evidence="1">62-3</strain>
    </source>
</reference>
<keyword evidence="2" id="KW-1185">Reference proteome</keyword>
<accession>A0A9X1I6Z2</accession>
<organism evidence="1 2">
    <name type="scientific">Neotamlana sargassicola</name>
    <dbReference type="NCBI Taxonomy" id="2883125"/>
    <lineage>
        <taxon>Bacteria</taxon>
        <taxon>Pseudomonadati</taxon>
        <taxon>Bacteroidota</taxon>
        <taxon>Flavobacteriia</taxon>
        <taxon>Flavobacteriales</taxon>
        <taxon>Flavobacteriaceae</taxon>
        <taxon>Neotamlana</taxon>
    </lineage>
</organism>
<evidence type="ECO:0000313" key="1">
    <source>
        <dbReference type="EMBL" id="MCB4807940.1"/>
    </source>
</evidence>
<dbReference type="EMBL" id="JAJAPX010000002">
    <property type="protein sequence ID" value="MCB4807940.1"/>
    <property type="molecule type" value="Genomic_DNA"/>
</dbReference>
<dbReference type="AlphaFoldDB" id="A0A9X1I6Z2"/>
<dbReference type="SUPFAM" id="SSF63825">
    <property type="entry name" value="YWTD domain"/>
    <property type="match status" value="1"/>
</dbReference>
<dbReference type="InterPro" id="IPR011042">
    <property type="entry name" value="6-blade_b-propeller_TolB-like"/>
</dbReference>
<dbReference type="Pfam" id="PF17170">
    <property type="entry name" value="DUF5128"/>
    <property type="match status" value="1"/>
</dbReference>
<evidence type="ECO:0000313" key="2">
    <source>
        <dbReference type="Proteomes" id="UP001139286"/>
    </source>
</evidence>